<accession>A0AAX1PNH3</accession>
<keyword evidence="8 11" id="KW-0479">Metal-binding</keyword>
<comment type="pathway">
    <text evidence="3">Bacterial outer membrane biogenesis; LPS O-antigen biosynthesis.</text>
</comment>
<dbReference type="FunFam" id="3.90.550.10:FF:000023">
    <property type="entry name" value="Glucose-1-phosphate thymidylyltransferase"/>
    <property type="match status" value="1"/>
</dbReference>
<dbReference type="RefSeq" id="WP_111587548.1">
    <property type="nucleotide sequence ID" value="NZ_CAWNWF010000001.1"/>
</dbReference>
<dbReference type="SUPFAM" id="SSF53448">
    <property type="entry name" value="Nucleotide-diphospho-sugar transferases"/>
    <property type="match status" value="1"/>
</dbReference>
<comment type="cofactor">
    <cofactor evidence="1">
        <name>Mg(2+)</name>
        <dbReference type="ChEBI" id="CHEBI:18420"/>
    </cofactor>
</comment>
<evidence type="ECO:0000313" key="14">
    <source>
        <dbReference type="Proteomes" id="UP000249422"/>
    </source>
</evidence>
<keyword evidence="7 11" id="KW-0548">Nucleotidyltransferase</keyword>
<sequence>MRTKSTQQFRKGIILAGGSGSRLYPATLAVSKQLLPVYDKSMIYYPLSTLMLTGIREILIITTEVDMPRFQLLLGNGRQWGLTLSYTVQPQPQGIAQALLIAEDFLAGHPCCLILGDNLFYGADLAKQLQEASQTSTGTGIFAYHVTDPERYGVLSFDKKGRVSAINEKPSIPQSHFVVTGLYFYDGQASSLTKKLVPSARGELEITDLNWLYLERGELDVTFIGRGCAWLDTGTHDSLQEAGSFIQTLEKRQGLKVGCPEEIAWRQAWIDDMQLRELAIPLANSGYGKYLLRLLEPGFGCPDNG</sequence>
<dbReference type="InterPro" id="IPR005907">
    <property type="entry name" value="G1P_thy_trans_s"/>
</dbReference>
<evidence type="ECO:0000256" key="11">
    <source>
        <dbReference type="RuleBase" id="RU003706"/>
    </source>
</evidence>
<evidence type="ECO:0000256" key="2">
    <source>
        <dbReference type="ARBA" id="ARBA00004781"/>
    </source>
</evidence>
<proteinExistence type="inferred from homology"/>
<comment type="similarity">
    <text evidence="4 11">Belongs to the glucose-1-phosphate thymidylyltransferase family.</text>
</comment>
<dbReference type="PANTHER" id="PTHR43532:SF1">
    <property type="entry name" value="GLUCOSE-1-PHOSPHATE THYMIDYLYLTRANSFERASE 1"/>
    <property type="match status" value="1"/>
</dbReference>
<dbReference type="EMBL" id="QLLM01000001">
    <property type="protein sequence ID" value="RAJ09675.1"/>
    <property type="molecule type" value="Genomic_DNA"/>
</dbReference>
<dbReference type="Pfam" id="PF00483">
    <property type="entry name" value="NTP_transferase"/>
    <property type="match status" value="1"/>
</dbReference>
<evidence type="ECO:0000256" key="8">
    <source>
        <dbReference type="ARBA" id="ARBA00022723"/>
    </source>
</evidence>
<comment type="function">
    <text evidence="11">Catalyzes the formation of dTDP-glucose, from dTTP and glucose 1-phosphate, as well as its pyrophosphorolysis.</text>
</comment>
<evidence type="ECO:0000256" key="6">
    <source>
        <dbReference type="ARBA" id="ARBA00022679"/>
    </source>
</evidence>
<protein>
    <recommendedName>
        <fullName evidence="5 11">Glucose-1-phosphate thymidylyltransferase</fullName>
        <ecNumber evidence="5 11">2.7.7.24</ecNumber>
    </recommendedName>
</protein>
<feature type="domain" description="Nucleotidyl transferase" evidence="12">
    <location>
        <begin position="11"/>
        <end position="247"/>
    </location>
</feature>
<evidence type="ECO:0000256" key="3">
    <source>
        <dbReference type="ARBA" id="ARBA00005125"/>
    </source>
</evidence>
<reference evidence="13 14" key="1">
    <citation type="submission" date="2018-06" db="EMBL/GenBank/DDBJ databases">
        <title>Freshwater and sediment microbial communities from various areas in North America, analyzing microbe dynamics in response to fracking.</title>
        <authorList>
            <person name="Lamendella R."/>
        </authorList>
    </citation>
    <scope>NUCLEOTIDE SEQUENCE [LARGE SCALE GENOMIC DNA]</scope>
    <source>
        <strain evidence="13 14">17</strain>
    </source>
</reference>
<dbReference type="InterPro" id="IPR005835">
    <property type="entry name" value="NTP_transferase_dom"/>
</dbReference>
<dbReference type="PANTHER" id="PTHR43532">
    <property type="entry name" value="GLUCOSE-1-PHOSPHATE THYMIDYLYLTRANSFERASE"/>
    <property type="match status" value="1"/>
</dbReference>
<gene>
    <name evidence="13" type="ORF">DEU50_101412</name>
</gene>
<dbReference type="AlphaFoldDB" id="A0AAX1PNH3"/>
<dbReference type="Gene3D" id="3.90.550.10">
    <property type="entry name" value="Spore Coat Polysaccharide Biosynthesis Protein SpsA, Chain A"/>
    <property type="match status" value="1"/>
</dbReference>
<evidence type="ECO:0000256" key="4">
    <source>
        <dbReference type="ARBA" id="ARBA00010480"/>
    </source>
</evidence>
<dbReference type="Proteomes" id="UP000249422">
    <property type="component" value="Unassembled WGS sequence"/>
</dbReference>
<name>A0AAX1PNH3_AERSA</name>
<comment type="caution">
    <text evidence="13">The sequence shown here is derived from an EMBL/GenBank/DDBJ whole genome shotgun (WGS) entry which is preliminary data.</text>
</comment>
<dbReference type="InterPro" id="IPR029044">
    <property type="entry name" value="Nucleotide-diphossugar_trans"/>
</dbReference>
<dbReference type="GO" id="GO:0008879">
    <property type="term" value="F:glucose-1-phosphate thymidylyltransferase activity"/>
    <property type="evidence" value="ECO:0007669"/>
    <property type="project" value="UniProtKB-EC"/>
</dbReference>
<dbReference type="CDD" id="cd02538">
    <property type="entry name" value="G1P_TT_short"/>
    <property type="match status" value="1"/>
</dbReference>
<dbReference type="EC" id="2.7.7.24" evidence="5 11"/>
<keyword evidence="9 11" id="KW-0460">Magnesium</keyword>
<evidence type="ECO:0000256" key="7">
    <source>
        <dbReference type="ARBA" id="ARBA00022695"/>
    </source>
</evidence>
<comment type="pathway">
    <text evidence="2">Carbohydrate biosynthesis; dTDP-L-rhamnose biosynthesis.</text>
</comment>
<comment type="catalytic activity">
    <reaction evidence="10 11">
        <text>dTTP + alpha-D-glucose 1-phosphate + H(+) = dTDP-alpha-D-glucose + diphosphate</text>
        <dbReference type="Rhea" id="RHEA:15225"/>
        <dbReference type="ChEBI" id="CHEBI:15378"/>
        <dbReference type="ChEBI" id="CHEBI:33019"/>
        <dbReference type="ChEBI" id="CHEBI:37568"/>
        <dbReference type="ChEBI" id="CHEBI:57477"/>
        <dbReference type="ChEBI" id="CHEBI:58601"/>
        <dbReference type="EC" id="2.7.7.24"/>
    </reaction>
</comment>
<evidence type="ECO:0000313" key="13">
    <source>
        <dbReference type="EMBL" id="RAJ09675.1"/>
    </source>
</evidence>
<evidence type="ECO:0000256" key="9">
    <source>
        <dbReference type="ARBA" id="ARBA00022842"/>
    </source>
</evidence>
<evidence type="ECO:0000259" key="12">
    <source>
        <dbReference type="Pfam" id="PF00483"/>
    </source>
</evidence>
<organism evidence="13 14">
    <name type="scientific">Aeromonas salmonicida</name>
    <dbReference type="NCBI Taxonomy" id="645"/>
    <lineage>
        <taxon>Bacteria</taxon>
        <taxon>Pseudomonadati</taxon>
        <taxon>Pseudomonadota</taxon>
        <taxon>Gammaproteobacteria</taxon>
        <taxon>Aeromonadales</taxon>
        <taxon>Aeromonadaceae</taxon>
        <taxon>Aeromonas</taxon>
    </lineage>
</organism>
<evidence type="ECO:0000256" key="5">
    <source>
        <dbReference type="ARBA" id="ARBA00012461"/>
    </source>
</evidence>
<evidence type="ECO:0000256" key="10">
    <source>
        <dbReference type="ARBA" id="ARBA00049336"/>
    </source>
</evidence>
<keyword evidence="6 11" id="KW-0808">Transferase</keyword>
<dbReference type="NCBIfam" id="TIGR01207">
    <property type="entry name" value="rmlA"/>
    <property type="match status" value="1"/>
</dbReference>
<dbReference type="GO" id="GO:0046872">
    <property type="term" value="F:metal ion binding"/>
    <property type="evidence" value="ECO:0007669"/>
    <property type="project" value="UniProtKB-KW"/>
</dbReference>
<evidence type="ECO:0000256" key="1">
    <source>
        <dbReference type="ARBA" id="ARBA00001946"/>
    </source>
</evidence>